<dbReference type="Proteomes" id="UP000184517">
    <property type="component" value="Unassembled WGS sequence"/>
</dbReference>
<organism evidence="5 6">
    <name type="scientific">Marinomonas polaris DSM 16579</name>
    <dbReference type="NCBI Taxonomy" id="1122206"/>
    <lineage>
        <taxon>Bacteria</taxon>
        <taxon>Pseudomonadati</taxon>
        <taxon>Pseudomonadota</taxon>
        <taxon>Gammaproteobacteria</taxon>
        <taxon>Oceanospirillales</taxon>
        <taxon>Oceanospirillaceae</taxon>
        <taxon>Marinomonas</taxon>
    </lineage>
</organism>
<evidence type="ECO:0000256" key="3">
    <source>
        <dbReference type="SAM" id="Phobius"/>
    </source>
</evidence>
<reference evidence="6" key="1">
    <citation type="submission" date="2016-11" db="EMBL/GenBank/DDBJ databases">
        <authorList>
            <person name="Varghese N."/>
            <person name="Submissions S."/>
        </authorList>
    </citation>
    <scope>NUCLEOTIDE SEQUENCE [LARGE SCALE GENOMIC DNA]</scope>
    <source>
        <strain evidence="6">DSM 16579</strain>
    </source>
</reference>
<feature type="transmembrane region" description="Helical" evidence="3">
    <location>
        <begin position="47"/>
        <end position="65"/>
    </location>
</feature>
<evidence type="ECO:0000256" key="2">
    <source>
        <dbReference type="ARBA" id="ARBA00034247"/>
    </source>
</evidence>
<dbReference type="InterPro" id="IPR029787">
    <property type="entry name" value="Nucleotide_cyclase"/>
</dbReference>
<dbReference type="SUPFAM" id="SSF55073">
    <property type="entry name" value="Nucleotide cyclase"/>
    <property type="match status" value="1"/>
</dbReference>
<sequence length="355" mass="41154">MIEKTRSWLLGSRDNPQQYTQHAVQLIVFVAFLYAAAINYVTSASGYINICIQLAMSISTLGIWYRSRWHNEYQRMAITFMVMITTITLPINWFLNGGSFGPTFFLNICVFMYISVAFRKNPYYRYFGQSFAALVPIPLVMIEYYHPEWISTYPNNETRLIDLASTSVVTSIFMLLMMENLTKKFHLRHSKVEQLSEQLRQLSERDSLTGLLNRRAFESSFTEWKETKECLTIAAVDLDFFKKINDQWGHYYGDEVLINSSTQLSEMSKDTGSLAFRTGGEEFMLMMPCTLNEAYQHIQILHDRFAKMKLLNGPVTFSSGLAEVKPDESQDQFLKRVDRLLYQAKNQGRNCTVVE</sequence>
<dbReference type="EC" id="2.7.7.65" evidence="1"/>
<dbReference type="PROSITE" id="PS50887">
    <property type="entry name" value="GGDEF"/>
    <property type="match status" value="1"/>
</dbReference>
<proteinExistence type="predicted"/>
<accession>A0A1M5ED45</accession>
<keyword evidence="6" id="KW-1185">Reference proteome</keyword>
<dbReference type="NCBIfam" id="TIGR00254">
    <property type="entry name" value="GGDEF"/>
    <property type="match status" value="1"/>
</dbReference>
<feature type="domain" description="GGDEF" evidence="4">
    <location>
        <begin position="229"/>
        <end position="355"/>
    </location>
</feature>
<dbReference type="STRING" id="1122206.SAMN02745753_02606"/>
<dbReference type="Gene3D" id="3.30.70.270">
    <property type="match status" value="1"/>
</dbReference>
<dbReference type="InterPro" id="IPR043128">
    <property type="entry name" value="Rev_trsase/Diguanyl_cyclase"/>
</dbReference>
<feature type="transmembrane region" description="Helical" evidence="3">
    <location>
        <begin position="101"/>
        <end position="119"/>
    </location>
</feature>
<feature type="transmembrane region" description="Helical" evidence="3">
    <location>
        <begin position="126"/>
        <end position="146"/>
    </location>
</feature>
<dbReference type="RefSeq" id="WP_072840126.1">
    <property type="nucleotide sequence ID" value="NZ_FQVF01000011.1"/>
</dbReference>
<dbReference type="EMBL" id="FQVF01000011">
    <property type="protein sequence ID" value="SHF77148.1"/>
    <property type="molecule type" value="Genomic_DNA"/>
</dbReference>
<dbReference type="PANTHER" id="PTHR45138:SF9">
    <property type="entry name" value="DIGUANYLATE CYCLASE DGCM-RELATED"/>
    <property type="match status" value="1"/>
</dbReference>
<feature type="transmembrane region" description="Helical" evidence="3">
    <location>
        <begin position="158"/>
        <end position="178"/>
    </location>
</feature>
<keyword evidence="3" id="KW-0812">Transmembrane</keyword>
<dbReference type="AlphaFoldDB" id="A0A1M5ED45"/>
<dbReference type="Pfam" id="PF00990">
    <property type="entry name" value="GGDEF"/>
    <property type="match status" value="1"/>
</dbReference>
<name>A0A1M5ED45_9GAMM</name>
<protein>
    <recommendedName>
        <fullName evidence="1">diguanylate cyclase</fullName>
        <ecNumber evidence="1">2.7.7.65</ecNumber>
    </recommendedName>
</protein>
<dbReference type="InterPro" id="IPR000160">
    <property type="entry name" value="GGDEF_dom"/>
</dbReference>
<dbReference type="SMART" id="SM00267">
    <property type="entry name" value="GGDEF"/>
    <property type="match status" value="1"/>
</dbReference>
<evidence type="ECO:0000313" key="5">
    <source>
        <dbReference type="EMBL" id="SHF77148.1"/>
    </source>
</evidence>
<evidence type="ECO:0000259" key="4">
    <source>
        <dbReference type="PROSITE" id="PS50887"/>
    </source>
</evidence>
<feature type="transmembrane region" description="Helical" evidence="3">
    <location>
        <begin position="23"/>
        <end position="41"/>
    </location>
</feature>
<dbReference type="OrthoDB" id="9812260at2"/>
<keyword evidence="3" id="KW-0472">Membrane</keyword>
<gene>
    <name evidence="5" type="ORF">SAMN02745753_02606</name>
</gene>
<evidence type="ECO:0000256" key="1">
    <source>
        <dbReference type="ARBA" id="ARBA00012528"/>
    </source>
</evidence>
<dbReference type="CDD" id="cd01949">
    <property type="entry name" value="GGDEF"/>
    <property type="match status" value="1"/>
</dbReference>
<evidence type="ECO:0000313" key="6">
    <source>
        <dbReference type="Proteomes" id="UP000184517"/>
    </source>
</evidence>
<feature type="transmembrane region" description="Helical" evidence="3">
    <location>
        <begin position="77"/>
        <end position="95"/>
    </location>
</feature>
<dbReference type="PANTHER" id="PTHR45138">
    <property type="entry name" value="REGULATORY COMPONENTS OF SENSORY TRANSDUCTION SYSTEM"/>
    <property type="match status" value="1"/>
</dbReference>
<comment type="catalytic activity">
    <reaction evidence="2">
        <text>2 GTP = 3',3'-c-di-GMP + 2 diphosphate</text>
        <dbReference type="Rhea" id="RHEA:24898"/>
        <dbReference type="ChEBI" id="CHEBI:33019"/>
        <dbReference type="ChEBI" id="CHEBI:37565"/>
        <dbReference type="ChEBI" id="CHEBI:58805"/>
        <dbReference type="EC" id="2.7.7.65"/>
    </reaction>
</comment>
<dbReference type="GO" id="GO:0052621">
    <property type="term" value="F:diguanylate cyclase activity"/>
    <property type="evidence" value="ECO:0007669"/>
    <property type="project" value="UniProtKB-EC"/>
</dbReference>
<dbReference type="InterPro" id="IPR050469">
    <property type="entry name" value="Diguanylate_Cyclase"/>
</dbReference>
<keyword evidence="3" id="KW-1133">Transmembrane helix</keyword>